<comment type="caution">
    <text evidence="15">The sequence shown here is derived from an EMBL/GenBank/DDBJ whole genome shotgun (WGS) entry which is preliminary data.</text>
</comment>
<comment type="catalytic activity">
    <reaction evidence="11">
        <text>ATP + H2O = ADP + phosphate + H(+)</text>
        <dbReference type="Rhea" id="RHEA:13065"/>
        <dbReference type="ChEBI" id="CHEBI:15377"/>
        <dbReference type="ChEBI" id="CHEBI:15378"/>
        <dbReference type="ChEBI" id="CHEBI:30616"/>
        <dbReference type="ChEBI" id="CHEBI:43474"/>
        <dbReference type="ChEBI" id="CHEBI:456216"/>
        <dbReference type="EC" id="3.6.4.12"/>
    </reaction>
    <physiologicalReaction direction="left-to-right" evidence="11">
        <dbReference type="Rhea" id="RHEA:13066"/>
    </physiologicalReaction>
</comment>
<keyword evidence="6" id="KW-0547">Nucleotide-binding</keyword>
<evidence type="ECO:0000256" key="12">
    <source>
        <dbReference type="SAM" id="MobiDB-lite"/>
    </source>
</evidence>
<dbReference type="InterPro" id="IPR041679">
    <property type="entry name" value="DNA2/NAM7-like_C"/>
</dbReference>
<dbReference type="InterPro" id="IPR047187">
    <property type="entry name" value="SF1_C_Upf1"/>
</dbReference>
<feature type="region of interest" description="Disordered" evidence="12">
    <location>
        <begin position="497"/>
        <end position="528"/>
    </location>
</feature>
<feature type="domain" description="Helicase ATP-binding" evidence="14">
    <location>
        <begin position="186"/>
        <end position="477"/>
    </location>
</feature>
<dbReference type="InterPro" id="IPR050534">
    <property type="entry name" value="Coronavir_polyprotein_1ab"/>
</dbReference>
<dbReference type="InterPro" id="IPR027417">
    <property type="entry name" value="P-loop_NTPase"/>
</dbReference>
<gene>
    <name evidence="15" type="ORF">FMEXI_8809</name>
</gene>
<organism evidence="15 16">
    <name type="scientific">Fusarium mexicanum</name>
    <dbReference type="NCBI Taxonomy" id="751941"/>
    <lineage>
        <taxon>Eukaryota</taxon>
        <taxon>Fungi</taxon>
        <taxon>Dikarya</taxon>
        <taxon>Ascomycota</taxon>
        <taxon>Pezizomycotina</taxon>
        <taxon>Sordariomycetes</taxon>
        <taxon>Hypocreomycetidae</taxon>
        <taxon>Hypocreales</taxon>
        <taxon>Nectriaceae</taxon>
        <taxon>Fusarium</taxon>
        <taxon>Fusarium fujikuroi species complex</taxon>
    </lineage>
</organism>
<evidence type="ECO:0000313" key="15">
    <source>
        <dbReference type="EMBL" id="KAF5539612.1"/>
    </source>
</evidence>
<keyword evidence="10" id="KW-0539">Nucleus</keyword>
<evidence type="ECO:0000256" key="11">
    <source>
        <dbReference type="ARBA" id="ARBA00048432"/>
    </source>
</evidence>
<dbReference type="EC" id="3.6.4.12" evidence="4"/>
<evidence type="ECO:0000256" key="9">
    <source>
        <dbReference type="ARBA" id="ARBA00022840"/>
    </source>
</evidence>
<evidence type="ECO:0000259" key="14">
    <source>
        <dbReference type="SMART" id="SM00487"/>
    </source>
</evidence>
<dbReference type="PANTHER" id="PTHR43788:SF8">
    <property type="entry name" value="DNA-BINDING PROTEIN SMUBP-2"/>
    <property type="match status" value="1"/>
</dbReference>
<dbReference type="EMBL" id="JAAOAM010000202">
    <property type="protein sequence ID" value="KAF5539612.1"/>
    <property type="molecule type" value="Genomic_DNA"/>
</dbReference>
<sequence length="668" mass="73338">MAVKREPVDIPAFATTQIALLEQELQTEINETSTLISNHSPTALQRAGLALTNLVVSGQRTGLGGRTVLELSPDAATGSPDELPEHGLRTGDIVLVAEQPAGSAKKREVKDLEKKGARGVVTRVSRGWIAVAIDEGKEEVSFSGRVWAVKLADEVTYKRVLFGLSSPSPVSEDVSKDETVCNLEWFDPTLNDSQKNAIRFALLSREVALIHGPPGTGKTHTLIELILQMIKLGQRILVCGPSNISVDNIVERLAPHKIPILRLGHPARLLPSVVDHSLDVLTQTSEAGAIVKDIRTEMDTKQASIKKTKSGKERKAIYTDLKELRKEFRERERRCVSTLIGGSKVVLATLHGAGGYQLRNDEFDVVIIDEASQALEAQCWVPLVSAKKVVCAGDHLQLPPTIKSSNAKVKAPVKDGATVTKGTTLETTLFDRLLALHGPSIKRMLTTQYRMHESIMRFPSDELYDSKLIAADAVKHRLLKDLEYEVQDNEDTNEPVIFIDTQGGDFPEKNEEDEKETPRKGRAGLHGDSKSNEMEAALVQQHVRQLVGAGVRPEDIAVVTPYNAQLAILAPLKDKFPGLELGSVDGFQGREKEAVIVSLVRSNSEGEVGFLGEKRRLNVAMTRPKRSLTVIGDSETVQRGSSFLKKWMQYLEDKADLRYPDASSLTHD</sequence>
<dbReference type="PANTHER" id="PTHR43788">
    <property type="entry name" value="DNA2/NAM7 HELICASE FAMILY MEMBER"/>
    <property type="match status" value="1"/>
</dbReference>
<protein>
    <recommendedName>
        <fullName evidence="4">DNA helicase</fullName>
        <ecNumber evidence="4">3.6.4.12</ecNumber>
    </recommendedName>
</protein>
<dbReference type="Gene3D" id="3.40.50.300">
    <property type="entry name" value="P-loop containing nucleotide triphosphate hydrolases"/>
    <property type="match status" value="2"/>
</dbReference>
<dbReference type="Pfam" id="PF21138">
    <property type="entry name" value="SMUBP-2_HCS1_1B"/>
    <property type="match status" value="1"/>
</dbReference>
<dbReference type="Gene3D" id="2.40.30.270">
    <property type="match status" value="1"/>
</dbReference>
<comment type="subcellular location">
    <subcellularLocation>
        <location evidence="2">Cytoplasm</location>
    </subcellularLocation>
    <subcellularLocation>
        <location evidence="1">Nucleus</location>
    </subcellularLocation>
</comment>
<reference evidence="15 16" key="1">
    <citation type="submission" date="2020-05" db="EMBL/GenBank/DDBJ databases">
        <title>Identification and distribution of gene clusters putatively required for synthesis of sphingolipid metabolism inhibitors in phylogenetically diverse species of the filamentous fungus Fusarium.</title>
        <authorList>
            <person name="Kim H.-S."/>
            <person name="Busman M."/>
            <person name="Brown D.W."/>
            <person name="Divon H."/>
            <person name="Uhlig S."/>
            <person name="Proctor R.H."/>
        </authorList>
    </citation>
    <scope>NUCLEOTIDE SEQUENCE [LARGE SCALE GENOMIC DNA]</scope>
    <source>
        <strain evidence="15 16">NRRL 53147</strain>
    </source>
</reference>
<keyword evidence="8 15" id="KW-0347">Helicase</keyword>
<evidence type="ECO:0000259" key="13">
    <source>
        <dbReference type="SMART" id="SM00382"/>
    </source>
</evidence>
<feature type="domain" description="AAA+ ATPase" evidence="13">
    <location>
        <begin position="204"/>
        <end position="440"/>
    </location>
</feature>
<comment type="similarity">
    <text evidence="3">Belongs to the DNA2/NAM7 helicase family.</text>
</comment>
<evidence type="ECO:0000256" key="1">
    <source>
        <dbReference type="ARBA" id="ARBA00004123"/>
    </source>
</evidence>
<keyword evidence="5" id="KW-0963">Cytoplasm</keyword>
<dbReference type="InterPro" id="IPR048761">
    <property type="entry name" value="SMUBP-2_HCS1_1B"/>
</dbReference>
<dbReference type="AlphaFoldDB" id="A0A8H5IMP3"/>
<evidence type="ECO:0000256" key="4">
    <source>
        <dbReference type="ARBA" id="ARBA00012551"/>
    </source>
</evidence>
<dbReference type="SUPFAM" id="SSF52540">
    <property type="entry name" value="P-loop containing nucleoside triphosphate hydrolases"/>
    <property type="match status" value="1"/>
</dbReference>
<keyword evidence="16" id="KW-1185">Reference proteome</keyword>
<dbReference type="Proteomes" id="UP000522262">
    <property type="component" value="Unassembled WGS sequence"/>
</dbReference>
<evidence type="ECO:0000256" key="10">
    <source>
        <dbReference type="ARBA" id="ARBA00023242"/>
    </source>
</evidence>
<dbReference type="GO" id="GO:0005634">
    <property type="term" value="C:nucleus"/>
    <property type="evidence" value="ECO:0007669"/>
    <property type="project" value="UniProtKB-SubCell"/>
</dbReference>
<dbReference type="GO" id="GO:0016787">
    <property type="term" value="F:hydrolase activity"/>
    <property type="evidence" value="ECO:0007669"/>
    <property type="project" value="UniProtKB-KW"/>
</dbReference>
<name>A0A8H5IMP3_9HYPO</name>
<dbReference type="GO" id="GO:0003723">
    <property type="term" value="F:RNA binding"/>
    <property type="evidence" value="ECO:0007669"/>
    <property type="project" value="InterPro"/>
</dbReference>
<evidence type="ECO:0000256" key="7">
    <source>
        <dbReference type="ARBA" id="ARBA00022801"/>
    </source>
</evidence>
<proteinExistence type="inferred from homology"/>
<dbReference type="Pfam" id="PF13087">
    <property type="entry name" value="AAA_12"/>
    <property type="match status" value="1"/>
</dbReference>
<dbReference type="InterPro" id="IPR014001">
    <property type="entry name" value="Helicase_ATP-bd"/>
</dbReference>
<dbReference type="CDD" id="cd18044">
    <property type="entry name" value="DEXXQc_SMUBP2"/>
    <property type="match status" value="1"/>
</dbReference>
<evidence type="ECO:0000256" key="2">
    <source>
        <dbReference type="ARBA" id="ARBA00004496"/>
    </source>
</evidence>
<dbReference type="InterPro" id="IPR041677">
    <property type="entry name" value="DNA2/NAM7_AAA_11"/>
</dbReference>
<dbReference type="Pfam" id="PF13086">
    <property type="entry name" value="AAA_11"/>
    <property type="match status" value="1"/>
</dbReference>
<keyword evidence="7" id="KW-0378">Hydrolase</keyword>
<evidence type="ECO:0000256" key="3">
    <source>
        <dbReference type="ARBA" id="ARBA00007913"/>
    </source>
</evidence>
<dbReference type="CDD" id="cd18808">
    <property type="entry name" value="SF1_C_Upf1"/>
    <property type="match status" value="1"/>
</dbReference>
<evidence type="ECO:0000256" key="8">
    <source>
        <dbReference type="ARBA" id="ARBA00022806"/>
    </source>
</evidence>
<accession>A0A8H5IMP3</accession>
<evidence type="ECO:0000313" key="16">
    <source>
        <dbReference type="Proteomes" id="UP000522262"/>
    </source>
</evidence>
<dbReference type="GO" id="GO:0043139">
    <property type="term" value="F:5'-3' DNA helicase activity"/>
    <property type="evidence" value="ECO:0007669"/>
    <property type="project" value="TreeGrafter"/>
</dbReference>
<evidence type="ECO:0000256" key="6">
    <source>
        <dbReference type="ARBA" id="ARBA00022741"/>
    </source>
</evidence>
<evidence type="ECO:0000256" key="5">
    <source>
        <dbReference type="ARBA" id="ARBA00022490"/>
    </source>
</evidence>
<keyword evidence="9" id="KW-0067">ATP-binding</keyword>
<dbReference type="GO" id="GO:0005524">
    <property type="term" value="F:ATP binding"/>
    <property type="evidence" value="ECO:0007669"/>
    <property type="project" value="UniProtKB-KW"/>
</dbReference>
<dbReference type="InterPro" id="IPR003593">
    <property type="entry name" value="AAA+_ATPase"/>
</dbReference>
<dbReference type="SMART" id="SM00487">
    <property type="entry name" value="DEXDc"/>
    <property type="match status" value="1"/>
</dbReference>
<dbReference type="GO" id="GO:0005737">
    <property type="term" value="C:cytoplasm"/>
    <property type="evidence" value="ECO:0007669"/>
    <property type="project" value="UniProtKB-SubCell"/>
</dbReference>
<dbReference type="SMART" id="SM00382">
    <property type="entry name" value="AAA"/>
    <property type="match status" value="1"/>
</dbReference>